<dbReference type="Gene3D" id="3.40.50.300">
    <property type="entry name" value="P-loop containing nucleotide triphosphate hydrolases"/>
    <property type="match status" value="1"/>
</dbReference>
<dbReference type="InterPro" id="IPR027417">
    <property type="entry name" value="P-loop_NTPase"/>
</dbReference>
<dbReference type="InterPro" id="IPR007743">
    <property type="entry name" value="Immunity-related_GTPase-like"/>
</dbReference>
<dbReference type="GO" id="GO:0005525">
    <property type="term" value="F:GTP binding"/>
    <property type="evidence" value="ECO:0007669"/>
    <property type="project" value="InterPro"/>
</dbReference>
<keyword evidence="1" id="KW-0812">Transmembrane</keyword>
<keyword evidence="3" id="KW-1185">Reference proteome</keyword>
<sequence>MDKTSMEYSKSDLELQIKLLQDTVQKRQTKTLTIAVIGQCGCGKSSFINTAMAVFSGEYHEHALVGNFENEGEHMTRRLTRYSKEKYLEDKDSLDHCYPTILDMTGFQDTDDEAVRETLEMIFEGRIRDGTKLNSKGRRNVLDIVKPLFPDTKVDRIIFIASAKFEKFPEELMKSVKLLTLEGSRDIPIFGVLTHADEIDVSDPKFCKFEKKFKDCLGLSSMRYLRCTNYCSNFPVDNERIPDVEVPVMRFLRQAPIGKKIHYNLEMIGNSSLSFLLTLIIVPLAERLVKDKCTVSESNGTRVIYMNNQCDSVTEAVNKLAELITNIPSEIYHTHAEKEKEEARNWILEIHEIADEQFEKQAKLVTDLPSKIYTYIEKNKEDTNNQIINEMSNLFHKFQEITDEHFEKLGTNLKETLHNTHQHFEKETKKMRSKVNIEIDSVNYRLQDNNFWMWLIVIVVIALIVVLLYLCIFGMPKNKQQFLKSGSQEDKIEKSVVIASFSTANRQLHKAIADTVAGNYECHELLLGGVKKVSSIELTSQVCLVFVDKNERNIILETEVDISKTRSDFVENLVKQGRTHVVVIYCQHEDSHGLTTLYNRNLGNIRKHKVLRQLQRQNRVLSINKEFSSYQSDYLKVFLNESLTE</sequence>
<dbReference type="EnsemblMetazoa" id="G11165.1">
    <property type="protein sequence ID" value="G11165.1:cds"/>
    <property type="gene ID" value="G11165"/>
</dbReference>
<dbReference type="AlphaFoldDB" id="A0A8W8HUZ3"/>
<name>A0A8W8HUZ3_MAGGI</name>
<dbReference type="CDD" id="cd00882">
    <property type="entry name" value="Ras_like_GTPase"/>
    <property type="match status" value="1"/>
</dbReference>
<evidence type="ECO:0000256" key="1">
    <source>
        <dbReference type="SAM" id="Phobius"/>
    </source>
</evidence>
<proteinExistence type="predicted"/>
<protein>
    <recommendedName>
        <fullName evidence="4">G domain-containing protein</fullName>
    </recommendedName>
</protein>
<dbReference type="Pfam" id="PF05049">
    <property type="entry name" value="IIGP"/>
    <property type="match status" value="1"/>
</dbReference>
<reference evidence="2" key="1">
    <citation type="submission" date="2022-08" db="UniProtKB">
        <authorList>
            <consortium name="EnsemblMetazoa"/>
        </authorList>
    </citation>
    <scope>IDENTIFICATION</scope>
    <source>
        <strain evidence="2">05x7-T-G4-1.051#20</strain>
    </source>
</reference>
<dbReference type="SUPFAM" id="SSF52540">
    <property type="entry name" value="P-loop containing nucleoside triphosphate hydrolases"/>
    <property type="match status" value="1"/>
</dbReference>
<evidence type="ECO:0000313" key="2">
    <source>
        <dbReference type="EnsemblMetazoa" id="G11165.1:cds"/>
    </source>
</evidence>
<accession>A0A8W8HUZ3</accession>
<evidence type="ECO:0000313" key="3">
    <source>
        <dbReference type="Proteomes" id="UP000005408"/>
    </source>
</evidence>
<feature type="transmembrane region" description="Helical" evidence="1">
    <location>
        <begin position="451"/>
        <end position="475"/>
    </location>
</feature>
<dbReference type="Proteomes" id="UP000005408">
    <property type="component" value="Unassembled WGS sequence"/>
</dbReference>
<keyword evidence="1" id="KW-0472">Membrane</keyword>
<keyword evidence="1" id="KW-1133">Transmembrane helix</keyword>
<evidence type="ECO:0008006" key="4">
    <source>
        <dbReference type="Google" id="ProtNLM"/>
    </source>
</evidence>
<organism evidence="2 3">
    <name type="scientific">Magallana gigas</name>
    <name type="common">Pacific oyster</name>
    <name type="synonym">Crassostrea gigas</name>
    <dbReference type="NCBI Taxonomy" id="29159"/>
    <lineage>
        <taxon>Eukaryota</taxon>
        <taxon>Metazoa</taxon>
        <taxon>Spiralia</taxon>
        <taxon>Lophotrochozoa</taxon>
        <taxon>Mollusca</taxon>
        <taxon>Bivalvia</taxon>
        <taxon>Autobranchia</taxon>
        <taxon>Pteriomorphia</taxon>
        <taxon>Ostreida</taxon>
        <taxon>Ostreoidea</taxon>
        <taxon>Ostreidae</taxon>
        <taxon>Magallana</taxon>
    </lineage>
</organism>
<dbReference type="GO" id="GO:0016020">
    <property type="term" value="C:membrane"/>
    <property type="evidence" value="ECO:0007669"/>
    <property type="project" value="InterPro"/>
</dbReference>